<dbReference type="Proteomes" id="UP001176517">
    <property type="component" value="Unassembled WGS sequence"/>
</dbReference>
<evidence type="ECO:0000256" key="4">
    <source>
        <dbReference type="ARBA" id="ARBA00022833"/>
    </source>
</evidence>
<comment type="subcellular location">
    <subcellularLocation>
        <location evidence="6">Endomembrane system</location>
        <topology evidence="6">Peripheral membrane protein</topology>
        <orientation evidence="6">Cytoplasmic side</orientation>
    </subcellularLocation>
</comment>
<evidence type="ECO:0000256" key="5">
    <source>
        <dbReference type="ARBA" id="ARBA00023136"/>
    </source>
</evidence>
<organism evidence="11 12">
    <name type="scientific">Tilletia horrida</name>
    <dbReference type="NCBI Taxonomy" id="155126"/>
    <lineage>
        <taxon>Eukaryota</taxon>
        <taxon>Fungi</taxon>
        <taxon>Dikarya</taxon>
        <taxon>Basidiomycota</taxon>
        <taxon>Ustilaginomycotina</taxon>
        <taxon>Exobasidiomycetes</taxon>
        <taxon>Tilletiales</taxon>
        <taxon>Tilletiaceae</taxon>
        <taxon>Tilletia</taxon>
    </lineage>
</organism>
<dbReference type="InterPro" id="IPR000547">
    <property type="entry name" value="Clathrin_H-chain/VPS_repeat"/>
</dbReference>
<feature type="region of interest" description="Disordered" evidence="8">
    <location>
        <begin position="130"/>
        <end position="165"/>
    </location>
</feature>
<evidence type="ECO:0000256" key="6">
    <source>
        <dbReference type="ARBA" id="ARBA00029433"/>
    </source>
</evidence>
<feature type="compositionally biased region" description="Polar residues" evidence="8">
    <location>
        <begin position="1"/>
        <end position="20"/>
    </location>
</feature>
<dbReference type="GO" id="GO:0030897">
    <property type="term" value="C:HOPS complex"/>
    <property type="evidence" value="ECO:0007669"/>
    <property type="project" value="TreeGrafter"/>
</dbReference>
<dbReference type="Pfam" id="PF05131">
    <property type="entry name" value="Pep3_Vps18"/>
    <property type="match status" value="1"/>
</dbReference>
<keyword evidence="5" id="KW-0472">Membrane</keyword>
<evidence type="ECO:0000313" key="12">
    <source>
        <dbReference type="Proteomes" id="UP001176517"/>
    </source>
</evidence>
<gene>
    <name evidence="11" type="primary">PEP3</name>
    <name evidence="11" type="ORF">OC846_003627</name>
</gene>
<dbReference type="PANTHER" id="PTHR23323">
    <property type="entry name" value="VACUOLAR PROTEIN SORTING-ASSOCIATED PROTEIN"/>
    <property type="match status" value="1"/>
</dbReference>
<dbReference type="CDD" id="cd16462">
    <property type="entry name" value="RING-H2_Pep3p-like"/>
    <property type="match status" value="1"/>
</dbReference>
<evidence type="ECO:0000259" key="10">
    <source>
        <dbReference type="Pfam" id="PF26148"/>
    </source>
</evidence>
<protein>
    <submittedName>
        <fullName evidence="11">Tethering complex subunit</fullName>
    </submittedName>
</protein>
<keyword evidence="4" id="KW-0862">Zinc</keyword>
<dbReference type="GO" id="GO:0005768">
    <property type="term" value="C:endosome"/>
    <property type="evidence" value="ECO:0007669"/>
    <property type="project" value="TreeGrafter"/>
</dbReference>
<dbReference type="AlphaFoldDB" id="A0AAN6GS46"/>
<keyword evidence="2" id="KW-0479">Metal-binding</keyword>
<accession>A0AAN6GS46</accession>
<reference evidence="11" key="1">
    <citation type="journal article" date="2023" name="PhytoFront">
        <title>Draft Genome Resources of Seven Strains of Tilletia horrida, Causal Agent of Kernel Smut of Rice.</title>
        <authorList>
            <person name="Khanal S."/>
            <person name="Antony Babu S."/>
            <person name="Zhou X.G."/>
        </authorList>
    </citation>
    <scope>NUCLEOTIDE SEQUENCE</scope>
    <source>
        <strain evidence="11">TX6</strain>
    </source>
</reference>
<proteinExistence type="inferred from homology"/>
<feature type="domain" description="Pep3/Vps18 beta-propeller" evidence="9">
    <location>
        <begin position="71"/>
        <end position="500"/>
    </location>
</feature>
<evidence type="ECO:0000256" key="1">
    <source>
        <dbReference type="ARBA" id="ARBA00010454"/>
    </source>
</evidence>
<dbReference type="GO" id="GO:0030674">
    <property type="term" value="F:protein-macromolecule adaptor activity"/>
    <property type="evidence" value="ECO:0007669"/>
    <property type="project" value="TreeGrafter"/>
</dbReference>
<dbReference type="GO" id="GO:0008270">
    <property type="term" value="F:zinc ion binding"/>
    <property type="evidence" value="ECO:0007669"/>
    <property type="project" value="UniProtKB-KW"/>
</dbReference>
<dbReference type="PROSITE" id="PS50236">
    <property type="entry name" value="CHCR"/>
    <property type="match status" value="1"/>
</dbReference>
<dbReference type="Pfam" id="PF26148">
    <property type="entry name" value="VPS18_RING_C"/>
    <property type="match status" value="1"/>
</dbReference>
<evidence type="ECO:0000256" key="8">
    <source>
        <dbReference type="SAM" id="MobiDB-lite"/>
    </source>
</evidence>
<dbReference type="InterPro" id="IPR007810">
    <property type="entry name" value="Pep3/Vps18_beta-prop"/>
</dbReference>
<comment type="caution">
    <text evidence="11">The sequence shown here is derived from an EMBL/GenBank/DDBJ whole genome shotgun (WGS) entry which is preliminary data.</text>
</comment>
<name>A0AAN6GS46_9BASI</name>
<dbReference type="EMBL" id="JAPDMZ010000091">
    <property type="protein sequence ID" value="KAK0550523.1"/>
    <property type="molecule type" value="Genomic_DNA"/>
</dbReference>
<keyword evidence="3" id="KW-0863">Zinc-finger</keyword>
<feature type="repeat" description="CHCR" evidence="7">
    <location>
        <begin position="730"/>
        <end position="895"/>
    </location>
</feature>
<evidence type="ECO:0000259" key="9">
    <source>
        <dbReference type="Pfam" id="PF05131"/>
    </source>
</evidence>
<keyword evidence="12" id="KW-1185">Reference proteome</keyword>
<sequence>MFDEFVQNSRTSALPTNGTGASFAGSPLRTSSAKADVAPSSALEEPVEPVTTLETGFVSNEADETEKPAAPIFQLGRVQYAFPAPLALMTVASNTLTMCLYARPGSSAAPAGANGTSIASPRLVRIQLDDPERTEEAEVPLAPPSRSRNAPPPSPSQQGPHKMFADPSGRHLILSLLSGDNFYWRSGWKKARILPRLKGLVLESVAWNRSASAAQTFTSKREGTQMVTTREILLGTRSGDIYEAVLTAPVAPGRDEGDFLDRLARRTAGGGGSSEIDRSCRHVYTLSDRQPVIGLEAIPYTTSGGNSGDRQRKAAVIVATSTRIFEFVGAVGSARDPDADGDFVYDRLFEPYRSGMTPNLKSELPGDFEASQLHVSVPAQSRIPKSLAWMTGPGVYYGNLSIQHQASGDAIIDSANLLPYPAASGEPERSTTPLSMALTDFHFILLYNDKVIGTSILDDQIVYEEALPLKPSEKVIGTAVDTTRRTYWVYTDASIFEIIVKDEDRNVWRVFMQRGTFDQALKHAKSAGQRDKVLAAQGDRNFAEGKFIPAAQCYAQTLSRTFEEVILKFIDANERDALRYYLIARLERLKRTDVTQRVMLATWLVEIYLSKINQLDDLATAKSSSDAANLRLEREMLEDELRQFLITYKDNLDKKTTFSLLSRHGRTDIYMHFAAAIGEHERIIRHWVQEGDWNAALKATSSQDSNEIYYQFAMVLMAHAPERTVDHWIDRSDLEPRKLMPAMLQVRKNSKARAQSIRYLHHVVNYQRSTDSAVHNFLLALLATATTDADNKFETAQALLDFIADSEQNPVTGQPYYDLDYALRTCVTNQCQEACVQIYAKMGLFESAVDLALDHEDVELASRCADMVEADDVLKKKLWLKSAKHVVQKTKDIKRVMTFLSNTDILSIEDILPFFPDFVVIDEFKDEICAALESYASRTEALKEEMTQATKSAEAIQGDIAKLSERFITVEPNESCTLCGLPLLTRQFYVFHCRHSFHADCLIAETTRTLPPRSLRRIVELQNQLSSLTDGLVPAIPSSYNSVVRNVLKPGQQLVGEAARKGTAVAMAGITGVTTGLGLDRLREYIVPDAVVSAIAAGVNLGVAGGKQILAPLDPFEEPIVGAQARAALMQKTGSGASAAAAENGWQNGSGSGGNVKSGAATRGVVLNAEDEERVEEIRDELDSLVAKGCVLCDGAAAAIGRPLVQEVETREDDWAI</sequence>
<dbReference type="InterPro" id="IPR058919">
    <property type="entry name" value="Pep3/Vps18_RING_C"/>
</dbReference>
<dbReference type="GO" id="GO:0048284">
    <property type="term" value="P:organelle fusion"/>
    <property type="evidence" value="ECO:0007669"/>
    <property type="project" value="TreeGrafter"/>
</dbReference>
<comment type="similarity">
    <text evidence="1">Belongs to the VPS18 family.</text>
</comment>
<evidence type="ECO:0000256" key="2">
    <source>
        <dbReference type="ARBA" id="ARBA00022723"/>
    </source>
</evidence>
<dbReference type="GO" id="GO:0007033">
    <property type="term" value="P:vacuole organization"/>
    <property type="evidence" value="ECO:0007669"/>
    <property type="project" value="TreeGrafter"/>
</dbReference>
<evidence type="ECO:0000313" key="11">
    <source>
        <dbReference type="EMBL" id="KAK0550523.1"/>
    </source>
</evidence>
<dbReference type="GO" id="GO:0006886">
    <property type="term" value="P:intracellular protein transport"/>
    <property type="evidence" value="ECO:0007669"/>
    <property type="project" value="UniProtKB-UniRule"/>
</dbReference>
<dbReference type="GO" id="GO:0006904">
    <property type="term" value="P:vesicle docking involved in exocytosis"/>
    <property type="evidence" value="ECO:0007669"/>
    <property type="project" value="TreeGrafter"/>
</dbReference>
<evidence type="ECO:0000256" key="3">
    <source>
        <dbReference type="ARBA" id="ARBA00022771"/>
    </source>
</evidence>
<evidence type="ECO:0000256" key="7">
    <source>
        <dbReference type="PROSITE-ProRule" id="PRU01006"/>
    </source>
</evidence>
<feature type="region of interest" description="Disordered" evidence="8">
    <location>
        <begin position="1"/>
        <end position="49"/>
    </location>
</feature>
<dbReference type="PANTHER" id="PTHR23323:SF26">
    <property type="entry name" value="VACUOLAR PROTEIN SORTING-ASSOCIATED PROTEIN 18 HOMOLOG"/>
    <property type="match status" value="1"/>
</dbReference>
<feature type="domain" description="Pep3/Vps18 RING C-terminal" evidence="10">
    <location>
        <begin position="970"/>
        <end position="1026"/>
    </location>
</feature>
<dbReference type="GO" id="GO:0007032">
    <property type="term" value="P:endosome organization"/>
    <property type="evidence" value="ECO:0007669"/>
    <property type="project" value="TreeGrafter"/>
</dbReference>